<dbReference type="Proteomes" id="UP001054902">
    <property type="component" value="Unassembled WGS sequence"/>
</dbReference>
<proteinExistence type="predicted"/>
<dbReference type="AlphaFoldDB" id="A0AAD3D4E5"/>
<feature type="compositionally biased region" description="Acidic residues" evidence="1">
    <location>
        <begin position="119"/>
        <end position="129"/>
    </location>
</feature>
<reference evidence="2 3" key="1">
    <citation type="journal article" date="2021" name="Sci. Rep.">
        <title>The genome of the diatom Chaetoceros tenuissimus carries an ancient integrated fragment of an extant virus.</title>
        <authorList>
            <person name="Hongo Y."/>
            <person name="Kimura K."/>
            <person name="Takaki Y."/>
            <person name="Yoshida Y."/>
            <person name="Baba S."/>
            <person name="Kobayashi G."/>
            <person name="Nagasaki K."/>
            <person name="Hano T."/>
            <person name="Tomaru Y."/>
        </authorList>
    </citation>
    <scope>NUCLEOTIDE SEQUENCE [LARGE SCALE GENOMIC DNA]</scope>
    <source>
        <strain evidence="2 3">NIES-3715</strain>
    </source>
</reference>
<comment type="caution">
    <text evidence="2">The sequence shown here is derived from an EMBL/GenBank/DDBJ whole genome shotgun (WGS) entry which is preliminary data.</text>
</comment>
<organism evidence="2 3">
    <name type="scientific">Chaetoceros tenuissimus</name>
    <dbReference type="NCBI Taxonomy" id="426638"/>
    <lineage>
        <taxon>Eukaryota</taxon>
        <taxon>Sar</taxon>
        <taxon>Stramenopiles</taxon>
        <taxon>Ochrophyta</taxon>
        <taxon>Bacillariophyta</taxon>
        <taxon>Coscinodiscophyceae</taxon>
        <taxon>Chaetocerotophycidae</taxon>
        <taxon>Chaetocerotales</taxon>
        <taxon>Chaetocerotaceae</taxon>
        <taxon>Chaetoceros</taxon>
    </lineage>
</organism>
<name>A0AAD3D4E5_9STRA</name>
<evidence type="ECO:0000313" key="2">
    <source>
        <dbReference type="EMBL" id="GFH57583.1"/>
    </source>
</evidence>
<accession>A0AAD3D4E5</accession>
<feature type="region of interest" description="Disordered" evidence="1">
    <location>
        <begin position="97"/>
        <end position="129"/>
    </location>
</feature>
<dbReference type="Gene3D" id="3.40.30.10">
    <property type="entry name" value="Glutaredoxin"/>
    <property type="match status" value="1"/>
</dbReference>
<evidence type="ECO:0000313" key="3">
    <source>
        <dbReference type="Proteomes" id="UP001054902"/>
    </source>
</evidence>
<feature type="compositionally biased region" description="Basic and acidic residues" evidence="1">
    <location>
        <begin position="104"/>
        <end position="116"/>
    </location>
</feature>
<protein>
    <submittedName>
        <fullName evidence="2">Uncharacterized protein</fullName>
    </submittedName>
</protein>
<dbReference type="EMBL" id="BLLK01000058">
    <property type="protein sequence ID" value="GFH57583.1"/>
    <property type="molecule type" value="Genomic_DNA"/>
</dbReference>
<sequence length="395" mass="44112">MFEGYGGPVQMKATDLSGIDPTLDACCQREIEGNRKQNALEATLRRHDRIALAERRRRNVIDSLSFGSGCRCCYDPNLDGGQYFALTELRNKLGEQNQEETDELNQHDDDNDRKLNTSDSDDSDSDDEFDYLLDEDLPVHNEDGGYSEFQSYEQQRMEEIQLMALINESAVQHGFGVHRQFGPERVLHAAGLGMGGIRGNLAAAIPPAAVVHLYDPDSEYGASLDLCLEELGKTYKGTKFLFGTLKGTLALNETLVKQEMPSLNVDECPPALLAVKDGVVKAVCTNLKSLGDERLGKVEPRAVEHWLDNAGVLLRDIPLEYEDYCRIRPEEDALLENMMREKAKLEQMKEMIYTCGVAGCCKTFRHEHIGVNNEVQSGRVLCEEIVTDEGDGVEK</sequence>
<keyword evidence="3" id="KW-1185">Reference proteome</keyword>
<evidence type="ECO:0000256" key="1">
    <source>
        <dbReference type="SAM" id="MobiDB-lite"/>
    </source>
</evidence>
<gene>
    <name evidence="2" type="ORF">CTEN210_14059</name>
</gene>